<keyword evidence="4" id="KW-0833">Ubl conjugation pathway</keyword>
<dbReference type="InterPro" id="IPR036322">
    <property type="entry name" value="WD40_repeat_dom_sf"/>
</dbReference>
<feature type="repeat" description="WD" evidence="6">
    <location>
        <begin position="198"/>
        <end position="239"/>
    </location>
</feature>
<name>A0A9W8I763_9FUNG</name>
<dbReference type="GO" id="GO:0043161">
    <property type="term" value="P:proteasome-mediated ubiquitin-dependent protein catabolic process"/>
    <property type="evidence" value="ECO:0007669"/>
    <property type="project" value="TreeGrafter"/>
</dbReference>
<dbReference type="GO" id="GO:0005634">
    <property type="term" value="C:nucleus"/>
    <property type="evidence" value="ECO:0007669"/>
    <property type="project" value="TreeGrafter"/>
</dbReference>
<feature type="region of interest" description="Disordered" evidence="7">
    <location>
        <begin position="359"/>
        <end position="380"/>
    </location>
</feature>
<dbReference type="EMBL" id="JANBUW010000280">
    <property type="protein sequence ID" value="KAJ2847664.1"/>
    <property type="molecule type" value="Genomic_DNA"/>
</dbReference>
<organism evidence="8 9">
    <name type="scientific">Coemansia brasiliensis</name>
    <dbReference type="NCBI Taxonomy" id="2650707"/>
    <lineage>
        <taxon>Eukaryota</taxon>
        <taxon>Fungi</taxon>
        <taxon>Fungi incertae sedis</taxon>
        <taxon>Zoopagomycota</taxon>
        <taxon>Kickxellomycotina</taxon>
        <taxon>Kickxellomycetes</taxon>
        <taxon>Kickxellales</taxon>
        <taxon>Kickxellaceae</taxon>
        <taxon>Coemansia</taxon>
    </lineage>
</organism>
<dbReference type="Proteomes" id="UP001139887">
    <property type="component" value="Unassembled WGS sequence"/>
</dbReference>
<dbReference type="AlphaFoldDB" id="A0A9W8I763"/>
<evidence type="ECO:0000313" key="8">
    <source>
        <dbReference type="EMBL" id="KAJ2847664.1"/>
    </source>
</evidence>
<evidence type="ECO:0000313" key="9">
    <source>
        <dbReference type="Proteomes" id="UP001139887"/>
    </source>
</evidence>
<dbReference type="OrthoDB" id="2096344at2759"/>
<dbReference type="InterPro" id="IPR019775">
    <property type="entry name" value="WD40_repeat_CS"/>
</dbReference>
<feature type="non-terminal residue" evidence="8">
    <location>
        <position position="513"/>
    </location>
</feature>
<sequence>MVLTEITLRATNSSNNTNNGGHGPRQTTLFDSLGAAQRRHKRTHKASLGQENVLIENGTDGIAVKTAKRRRADPFERKSTETLQLSVPKRLQNIFVKRPFATHSSHISQRIRQRQPLTTDSVCTINRLASLVSPSSSAFRLYAENEHQLGVLPLACKYSSMSTPGKLAMVDESGHVSIFDTCKLDPSSEVTLEPVQRWKAHDNSVFDIEWRKDSTQAVTASADETCRLWDVERQMCLGSFVGHSQTVRSVSWRPDDMHCVTTASRDGSIMMWDSRCNKASVDGEQVFRSVNTIERAHCGLLSSKRPIRNKRGITNGSVTSIRHLQHNPLLVASVGSTSEIVKFWDVRMRQQARKLLPTPVAASSLAPSSKRSRGSASLSLDSDGTRLFSACNDNNVYVHNALLPGQPIAQLAAPEFECQSFNVGTATSPCSRYLAAGSSNGSVVVWELDSLSTNSSGRYAVLQGHNKEASCVAWYPGMDRMQLATCGDDGVLRIWDENLLLAEAAKTDPMRRC</sequence>
<dbReference type="SMART" id="SM00320">
    <property type="entry name" value="WD40"/>
    <property type="match status" value="6"/>
</dbReference>
<dbReference type="GO" id="GO:0030674">
    <property type="term" value="F:protein-macromolecule adaptor activity"/>
    <property type="evidence" value="ECO:0007669"/>
    <property type="project" value="TreeGrafter"/>
</dbReference>
<evidence type="ECO:0000256" key="6">
    <source>
        <dbReference type="PROSITE-ProRule" id="PRU00221"/>
    </source>
</evidence>
<evidence type="ECO:0000256" key="4">
    <source>
        <dbReference type="ARBA" id="ARBA00022786"/>
    </source>
</evidence>
<dbReference type="PROSITE" id="PS50082">
    <property type="entry name" value="WD_REPEATS_2"/>
    <property type="match status" value="4"/>
</dbReference>
<evidence type="ECO:0000256" key="3">
    <source>
        <dbReference type="ARBA" id="ARBA00022737"/>
    </source>
</evidence>
<dbReference type="PROSITE" id="PS50294">
    <property type="entry name" value="WD_REPEATS_REGION"/>
    <property type="match status" value="3"/>
</dbReference>
<evidence type="ECO:0000256" key="5">
    <source>
        <dbReference type="ARBA" id="ARBA00038344"/>
    </source>
</evidence>
<comment type="caution">
    <text evidence="8">The sequence shown here is derived from an EMBL/GenBank/DDBJ whole genome shotgun (WGS) entry which is preliminary data.</text>
</comment>
<accession>A0A9W8I763</accession>
<dbReference type="SUPFAM" id="SSF50978">
    <property type="entry name" value="WD40 repeat-like"/>
    <property type="match status" value="1"/>
</dbReference>
<dbReference type="InterPro" id="IPR015943">
    <property type="entry name" value="WD40/YVTN_repeat-like_dom_sf"/>
</dbReference>
<dbReference type="InterPro" id="IPR020472">
    <property type="entry name" value="WD40_PAC1"/>
</dbReference>
<feature type="repeat" description="WD" evidence="6">
    <location>
        <begin position="462"/>
        <end position="496"/>
    </location>
</feature>
<dbReference type="PROSITE" id="PS00678">
    <property type="entry name" value="WD_REPEATS_1"/>
    <property type="match status" value="1"/>
</dbReference>
<gene>
    <name evidence="8" type="ORF">IWW36_003741</name>
</gene>
<feature type="repeat" description="WD" evidence="6">
    <location>
        <begin position="428"/>
        <end position="456"/>
    </location>
</feature>
<dbReference type="PANTHER" id="PTHR22852:SF0">
    <property type="entry name" value="DENTICLELESS PROTEIN HOMOLOG"/>
    <property type="match status" value="1"/>
</dbReference>
<dbReference type="Gene3D" id="2.130.10.10">
    <property type="entry name" value="YVTN repeat-like/Quinoprotein amine dehydrogenase"/>
    <property type="match status" value="2"/>
</dbReference>
<keyword evidence="3" id="KW-0677">Repeat</keyword>
<comment type="pathway">
    <text evidence="1">Protein modification; protein ubiquitination.</text>
</comment>
<dbReference type="InterPro" id="IPR001680">
    <property type="entry name" value="WD40_rpt"/>
</dbReference>
<proteinExistence type="inferred from homology"/>
<evidence type="ECO:0000256" key="2">
    <source>
        <dbReference type="ARBA" id="ARBA00022574"/>
    </source>
</evidence>
<evidence type="ECO:0000256" key="7">
    <source>
        <dbReference type="SAM" id="MobiDB-lite"/>
    </source>
</evidence>
<dbReference type="Pfam" id="PF00400">
    <property type="entry name" value="WD40"/>
    <property type="match status" value="4"/>
</dbReference>
<reference evidence="8" key="1">
    <citation type="submission" date="2022-07" db="EMBL/GenBank/DDBJ databases">
        <title>Phylogenomic reconstructions and comparative analyses of Kickxellomycotina fungi.</title>
        <authorList>
            <person name="Reynolds N.K."/>
            <person name="Stajich J.E."/>
            <person name="Barry K."/>
            <person name="Grigoriev I.V."/>
            <person name="Crous P."/>
            <person name="Smith M.E."/>
        </authorList>
    </citation>
    <scope>NUCLEOTIDE SEQUENCE</scope>
    <source>
        <strain evidence="8">NRRL 1566</strain>
    </source>
</reference>
<protein>
    <submittedName>
        <fullName evidence="8">Uncharacterized protein</fullName>
    </submittedName>
</protein>
<evidence type="ECO:0000256" key="1">
    <source>
        <dbReference type="ARBA" id="ARBA00004906"/>
    </source>
</evidence>
<comment type="similarity">
    <text evidence="5">Belongs to the WD repeat cdt2 family.</text>
</comment>
<dbReference type="PRINTS" id="PR00320">
    <property type="entry name" value="GPROTEINBRPT"/>
</dbReference>
<dbReference type="PANTHER" id="PTHR22852">
    <property type="entry name" value="LETHAL 2 DENTICLELESS PROTEIN RETINOIC ACID-REGULATED NUCLEAR MATRIX-ASSOCIATED PROTEIN"/>
    <property type="match status" value="1"/>
</dbReference>
<dbReference type="InterPro" id="IPR051865">
    <property type="entry name" value="WD-repeat_CDT2_adapter"/>
</dbReference>
<keyword evidence="2 6" id="KW-0853">WD repeat</keyword>
<keyword evidence="9" id="KW-1185">Reference proteome</keyword>
<feature type="repeat" description="WD" evidence="6">
    <location>
        <begin position="240"/>
        <end position="273"/>
    </location>
</feature>